<dbReference type="GO" id="GO:0006793">
    <property type="term" value="P:phosphorus metabolic process"/>
    <property type="evidence" value="ECO:0007669"/>
    <property type="project" value="UniProtKB-ARBA"/>
</dbReference>
<evidence type="ECO:0000256" key="2">
    <source>
        <dbReference type="ARBA" id="ARBA00008664"/>
    </source>
</evidence>
<protein>
    <recommendedName>
        <fullName evidence="3">phospholipase D</fullName>
        <ecNumber evidence="3">3.1.4.4</ecNumber>
    </recommendedName>
</protein>
<dbReference type="PROSITE" id="PS50035">
    <property type="entry name" value="PLD"/>
    <property type="match status" value="1"/>
</dbReference>
<organism evidence="9 10">
    <name type="scientific">Paraburkholderia susongensis</name>
    <dbReference type="NCBI Taxonomy" id="1515439"/>
    <lineage>
        <taxon>Bacteria</taxon>
        <taxon>Pseudomonadati</taxon>
        <taxon>Pseudomonadota</taxon>
        <taxon>Betaproteobacteria</taxon>
        <taxon>Burkholderiales</taxon>
        <taxon>Burkholderiaceae</taxon>
        <taxon>Paraburkholderia</taxon>
    </lineage>
</organism>
<dbReference type="Pfam" id="PF13091">
    <property type="entry name" value="PLDc_2"/>
    <property type="match status" value="1"/>
</dbReference>
<feature type="chain" id="PRO_5012394814" description="phospholipase D" evidence="7">
    <location>
        <begin position="26"/>
        <end position="207"/>
    </location>
</feature>
<dbReference type="PANTHER" id="PTHR43856">
    <property type="entry name" value="CARDIOLIPIN HYDROLASE"/>
    <property type="match status" value="1"/>
</dbReference>
<evidence type="ECO:0000313" key="9">
    <source>
        <dbReference type="EMBL" id="SMG61541.1"/>
    </source>
</evidence>
<comment type="catalytic activity">
    <reaction evidence="1">
        <text>a 1,2-diacyl-sn-glycero-3-phosphocholine + H2O = a 1,2-diacyl-sn-glycero-3-phosphate + choline + H(+)</text>
        <dbReference type="Rhea" id="RHEA:14445"/>
        <dbReference type="ChEBI" id="CHEBI:15354"/>
        <dbReference type="ChEBI" id="CHEBI:15377"/>
        <dbReference type="ChEBI" id="CHEBI:15378"/>
        <dbReference type="ChEBI" id="CHEBI:57643"/>
        <dbReference type="ChEBI" id="CHEBI:58608"/>
        <dbReference type="EC" id="3.1.4.4"/>
    </reaction>
</comment>
<dbReference type="EC" id="3.1.4.4" evidence="3"/>
<dbReference type="PANTHER" id="PTHR43856:SF1">
    <property type="entry name" value="MITOCHONDRIAL CARDIOLIPIN HYDROLASE"/>
    <property type="match status" value="1"/>
</dbReference>
<feature type="signal peptide" evidence="7">
    <location>
        <begin position="1"/>
        <end position="25"/>
    </location>
</feature>
<sequence length="207" mass="22349">MMPRKRLAITCLTTTLICAAPFAVGKSLTDSLLNQARGIMSPASPSNSMDAPAGQAVEVGFSPDGDAEALVLKVIGSARASIRLAGYSFTSPKVVRALLDAKRRGVDVAVVVDDKGNRTKASLQALNLLVNAGVPTRTTDRYAIHHDKYLVVDGRHVETGSFNFSASAATRNSENVLIVWNNPALAGRYLQHWQSRFDQGRDYRSSY</sequence>
<proteinExistence type="inferred from homology"/>
<dbReference type="GO" id="GO:0016891">
    <property type="term" value="F:RNA endonuclease activity producing 5'-phosphomonoesters, hydrolytic mechanism"/>
    <property type="evidence" value="ECO:0007669"/>
    <property type="project" value="TreeGrafter"/>
</dbReference>
<evidence type="ECO:0000256" key="3">
    <source>
        <dbReference type="ARBA" id="ARBA00012027"/>
    </source>
</evidence>
<evidence type="ECO:0000256" key="4">
    <source>
        <dbReference type="ARBA" id="ARBA00022801"/>
    </source>
</evidence>
<keyword evidence="4" id="KW-0378">Hydrolase</keyword>
<evidence type="ECO:0000256" key="6">
    <source>
        <dbReference type="ARBA" id="ARBA00023098"/>
    </source>
</evidence>
<dbReference type="STRING" id="1515439.SAMN06265784_12311"/>
<dbReference type="GO" id="GO:0004630">
    <property type="term" value="F:phospholipase D activity"/>
    <property type="evidence" value="ECO:0007669"/>
    <property type="project" value="UniProtKB-EC"/>
</dbReference>
<dbReference type="EMBL" id="FXAT01000023">
    <property type="protein sequence ID" value="SMG61541.1"/>
    <property type="molecule type" value="Genomic_DNA"/>
</dbReference>
<keyword evidence="7" id="KW-0732">Signal</keyword>
<keyword evidence="5" id="KW-0442">Lipid degradation</keyword>
<evidence type="ECO:0000259" key="8">
    <source>
        <dbReference type="PROSITE" id="PS50035"/>
    </source>
</evidence>
<reference evidence="10" key="1">
    <citation type="submission" date="2017-04" db="EMBL/GenBank/DDBJ databases">
        <authorList>
            <person name="Varghese N."/>
            <person name="Submissions S."/>
        </authorList>
    </citation>
    <scope>NUCLEOTIDE SEQUENCE [LARGE SCALE GENOMIC DNA]</scope>
    <source>
        <strain evidence="10">LMG 29540</strain>
    </source>
</reference>
<dbReference type="Gene3D" id="3.30.870.10">
    <property type="entry name" value="Endonuclease Chain A"/>
    <property type="match status" value="1"/>
</dbReference>
<dbReference type="RefSeq" id="WP_085489934.1">
    <property type="nucleotide sequence ID" value="NZ_FXAT01000023.1"/>
</dbReference>
<dbReference type="SMART" id="SM00155">
    <property type="entry name" value="PLDc"/>
    <property type="match status" value="1"/>
</dbReference>
<dbReference type="OrthoDB" id="5294698at2"/>
<dbReference type="GO" id="GO:0016042">
    <property type="term" value="P:lipid catabolic process"/>
    <property type="evidence" value="ECO:0007669"/>
    <property type="project" value="UniProtKB-KW"/>
</dbReference>
<evidence type="ECO:0000313" key="10">
    <source>
        <dbReference type="Proteomes" id="UP000193228"/>
    </source>
</evidence>
<dbReference type="SUPFAM" id="SSF56024">
    <property type="entry name" value="Phospholipase D/nuclease"/>
    <property type="match status" value="1"/>
</dbReference>
<keyword evidence="6" id="KW-0443">Lipid metabolism</keyword>
<accession>A0A1X7M670</accession>
<evidence type="ECO:0000256" key="1">
    <source>
        <dbReference type="ARBA" id="ARBA00000798"/>
    </source>
</evidence>
<gene>
    <name evidence="9" type="ORF">SAMN06265784_12311</name>
</gene>
<feature type="domain" description="PLD phosphodiesterase" evidence="8">
    <location>
        <begin position="141"/>
        <end position="168"/>
    </location>
</feature>
<dbReference type="CDD" id="cd09170">
    <property type="entry name" value="PLDc_Nuc"/>
    <property type="match status" value="1"/>
</dbReference>
<evidence type="ECO:0000256" key="5">
    <source>
        <dbReference type="ARBA" id="ARBA00022963"/>
    </source>
</evidence>
<dbReference type="AlphaFoldDB" id="A0A1X7M670"/>
<keyword evidence="10" id="KW-1185">Reference proteome</keyword>
<dbReference type="InterPro" id="IPR051406">
    <property type="entry name" value="PLD_domain"/>
</dbReference>
<name>A0A1X7M670_9BURK</name>
<dbReference type="Proteomes" id="UP000193228">
    <property type="component" value="Unassembled WGS sequence"/>
</dbReference>
<dbReference type="InterPro" id="IPR025202">
    <property type="entry name" value="PLD-like_dom"/>
</dbReference>
<evidence type="ECO:0000256" key="7">
    <source>
        <dbReference type="SAM" id="SignalP"/>
    </source>
</evidence>
<comment type="similarity">
    <text evidence="2">Belongs to the phospholipase D family.</text>
</comment>
<dbReference type="InterPro" id="IPR001736">
    <property type="entry name" value="PLipase_D/transphosphatidylase"/>
</dbReference>